<evidence type="ECO:0000313" key="7">
    <source>
        <dbReference type="Proteomes" id="UP000694906"/>
    </source>
</evidence>
<dbReference type="InterPro" id="IPR015753">
    <property type="entry name" value="LRRC37"/>
</dbReference>
<dbReference type="AlphaFoldDB" id="A0AAX6RIB9"/>
<dbReference type="Pfam" id="PF13855">
    <property type="entry name" value="LRR_8"/>
    <property type="match status" value="1"/>
</dbReference>
<feature type="domain" description="Leucine-rich repeat-containing protein 37 N-terminal" evidence="6">
    <location>
        <begin position="262"/>
        <end position="322"/>
    </location>
</feature>
<keyword evidence="1" id="KW-0433">Leucine-rich repeat</keyword>
<name>A0AAX6RIB9_HETGA</name>
<evidence type="ECO:0000256" key="3">
    <source>
        <dbReference type="SAM" id="MobiDB-lite"/>
    </source>
</evidence>
<dbReference type="PANTHER" id="PTHR23045">
    <property type="entry name" value="LEUCINE-RICH REPEAT-CONTAINING PROTEIN 37A"/>
    <property type="match status" value="1"/>
</dbReference>
<evidence type="ECO:0000259" key="6">
    <source>
        <dbReference type="Pfam" id="PF15779"/>
    </source>
</evidence>
<evidence type="ECO:0000259" key="5">
    <source>
        <dbReference type="Pfam" id="PF14914"/>
    </source>
</evidence>
<dbReference type="Proteomes" id="UP000694906">
    <property type="component" value="Unplaced"/>
</dbReference>
<keyword evidence="7" id="KW-1185">Reference proteome</keyword>
<evidence type="ECO:0000256" key="2">
    <source>
        <dbReference type="ARBA" id="ARBA00022737"/>
    </source>
</evidence>
<evidence type="ECO:0000256" key="4">
    <source>
        <dbReference type="SAM" id="Phobius"/>
    </source>
</evidence>
<feature type="region of interest" description="Disordered" evidence="3">
    <location>
        <begin position="1038"/>
        <end position="1059"/>
    </location>
</feature>
<dbReference type="InterPro" id="IPR029423">
    <property type="entry name" value="LRRC37AB_C"/>
</dbReference>
<feature type="domain" description="LRRC37A/B like protein 1 C-terminal" evidence="5">
    <location>
        <begin position="958"/>
        <end position="1103"/>
    </location>
</feature>
<dbReference type="RefSeq" id="XP_021096840.1">
    <property type="nucleotide sequence ID" value="XM_021241181.1"/>
</dbReference>
<keyword evidence="4" id="KW-1133">Transmembrane helix</keyword>
<dbReference type="Pfam" id="PF15779">
    <property type="entry name" value="LRRC37"/>
    <property type="match status" value="1"/>
</dbReference>
<accession>A0AAX6RIB9</accession>
<dbReference type="SMART" id="SM00369">
    <property type="entry name" value="LRR_TYP"/>
    <property type="match status" value="3"/>
</dbReference>
<gene>
    <name evidence="8" type="primary">LOC101718063</name>
</gene>
<feature type="region of interest" description="Disordered" evidence="3">
    <location>
        <begin position="903"/>
        <end position="958"/>
    </location>
</feature>
<feature type="region of interest" description="Disordered" evidence="3">
    <location>
        <begin position="228"/>
        <end position="253"/>
    </location>
</feature>
<evidence type="ECO:0000256" key="1">
    <source>
        <dbReference type="ARBA" id="ARBA00022614"/>
    </source>
</evidence>
<feature type="compositionally biased region" description="Basic and acidic residues" evidence="3">
    <location>
        <begin position="1048"/>
        <end position="1059"/>
    </location>
</feature>
<feature type="region of interest" description="Disordered" evidence="3">
    <location>
        <begin position="266"/>
        <end position="301"/>
    </location>
</feature>
<dbReference type="Gene3D" id="3.80.10.10">
    <property type="entry name" value="Ribonuclease Inhibitor"/>
    <property type="match status" value="1"/>
</dbReference>
<dbReference type="SUPFAM" id="SSF52058">
    <property type="entry name" value="L domain-like"/>
    <property type="match status" value="1"/>
</dbReference>
<organism evidence="7 8">
    <name type="scientific">Heterocephalus glaber</name>
    <name type="common">Naked mole rat</name>
    <dbReference type="NCBI Taxonomy" id="10181"/>
    <lineage>
        <taxon>Eukaryota</taxon>
        <taxon>Metazoa</taxon>
        <taxon>Chordata</taxon>
        <taxon>Craniata</taxon>
        <taxon>Vertebrata</taxon>
        <taxon>Euteleostomi</taxon>
        <taxon>Mammalia</taxon>
        <taxon>Eutheria</taxon>
        <taxon>Euarchontoglires</taxon>
        <taxon>Glires</taxon>
        <taxon>Rodentia</taxon>
        <taxon>Hystricomorpha</taxon>
        <taxon>Bathyergidae</taxon>
        <taxon>Heterocephalus</taxon>
    </lineage>
</organism>
<keyword evidence="4" id="KW-0472">Membrane</keyword>
<feature type="transmembrane region" description="Helical" evidence="4">
    <location>
        <begin position="1072"/>
        <end position="1092"/>
    </location>
</feature>
<dbReference type="GeneID" id="101718063"/>
<keyword evidence="2" id="KW-0677">Repeat</keyword>
<dbReference type="InterPro" id="IPR001611">
    <property type="entry name" value="Leu-rich_rpt"/>
</dbReference>
<proteinExistence type="predicted"/>
<reference evidence="8" key="1">
    <citation type="submission" date="2025-08" db="UniProtKB">
        <authorList>
            <consortium name="RefSeq"/>
        </authorList>
    </citation>
    <scope>IDENTIFICATION</scope>
</reference>
<sequence>MFVLCFWVLGLTVWPQLWLLGLVVPLPEWVQYPDQLKSEPLGPNFLFSPYTSTISQESLHALTASEEPGGFDYLGSSVPTKMFLLPLESTGELLPDELTDLHQGLGDQVARQERLPEVVSMLDGDQNQVLALPPRLERRIETPAQEQAADHQSLLLAPPPVSKGSTASQFASNLNLKKDLTQHWQLAKEVLGTRYQLATPKLQKQTVEDANVDPSVARADHESLYLGYQENPEEPPQPCEHKESSQFQLEAQAQNPQTLQIQFSVSQGKAPGQLSQPPEELEPSLSQQEDPAQPPALPSVTVQPLNVGLRISPELTTEADHSVALQKASPALKQPAMTLVHPHLTPITFQPLDVKPTTNQYSVNYMPEKALTEHSATRAIKICELCTCENKTLSCIGLSPVQRLHQVPVLEPDTYSNTFTVLNLSGNYITELHKDSFEGLVSLQYLDLSCNKIQFIERRTFEALPFLKFVILNHNPLTTIEDSSLFKLPELKYLDLGQTHVSFTALENILTMALELETLILPSHMVCCLCQFKKDIEVVCKTVKLHCDSICLINAMQCLGQAPTENPEGTFMKALQAWKKSTSTKLTIEPEKTSSEKTGIDSLGFMKEQLDINDESDIISALSYILPYFSQGNLDDVESTLLPFIQLLFSKVQHGNNTLGYLKNNTGNSSFQPVSNSSTFTNKLKKLYFMQNLLDAEIHEKIDEVKKKEKTAMLMQSSLFGPKFRRQIFPKKLESAQAQENNLAEVRYGRKRLQRLKKVIRRNRRNDFIHSILVLENASTRVQSMEGTKPILHSGKVHHFHKIHSLMAHRTPKTKLSEKLREENTHNKLMLVQRPQISAVRSFDSSHSGRFLSSGDLNFQESLVSELYAPLELSGEHTPVENHAIGDNYQGDDFALNSVPEETISEKTTQKNPSAADSAVTRFSPMPAVDKTRQAQWGHPYAGTDSPPKDFTSPLLSSPGDQFETYLNQQLQPFISNNDIRRLISELIWRLKMDCSKVHVQQLACAKLISKTGLLMKLLREQQEVSMSKAQWDADHWKSENSINGSTEDQREEKEQESRELTKVPGFDYYKLILPLSVMGVVIILMLIFCVIKIYSHRRASEETEEGYPRGFSQHWHGRYNMEHENKDGVPGFGLPLWLRDLYRPISASQVKRIASLLHGKDSFDDEGCRQLCKVITEVALTESAIEDEDSEALEEVVIP</sequence>
<keyword evidence="4" id="KW-0812">Transmembrane</keyword>
<dbReference type="InterPro" id="IPR032754">
    <property type="entry name" value="LRRC37_N"/>
</dbReference>
<dbReference type="PANTHER" id="PTHR23045:SF9">
    <property type="entry name" value="LEUCINE RICH REPEAT CONTAINING 37A-RELATED"/>
    <property type="match status" value="1"/>
</dbReference>
<protein>
    <submittedName>
        <fullName evidence="8">Leucine-rich repeat-containing protein 37B isoform X1</fullName>
    </submittedName>
</protein>
<dbReference type="PROSITE" id="PS51450">
    <property type="entry name" value="LRR"/>
    <property type="match status" value="1"/>
</dbReference>
<evidence type="ECO:0000313" key="8">
    <source>
        <dbReference type="RefSeq" id="XP_021096840.1"/>
    </source>
</evidence>
<dbReference type="InterPro" id="IPR003591">
    <property type="entry name" value="Leu-rich_rpt_typical-subtyp"/>
</dbReference>
<dbReference type="Pfam" id="PF14914">
    <property type="entry name" value="LRRC37AB_C"/>
    <property type="match status" value="1"/>
</dbReference>
<dbReference type="InterPro" id="IPR032675">
    <property type="entry name" value="LRR_dom_sf"/>
</dbReference>